<dbReference type="PROSITE" id="PS01124">
    <property type="entry name" value="HTH_ARAC_FAMILY_2"/>
    <property type="match status" value="1"/>
</dbReference>
<dbReference type="PRINTS" id="PR00032">
    <property type="entry name" value="HTHARAC"/>
</dbReference>
<dbReference type="InterPro" id="IPR009057">
    <property type="entry name" value="Homeodomain-like_sf"/>
</dbReference>
<accession>A0A1M5UR15</accession>
<dbReference type="InterPro" id="IPR014710">
    <property type="entry name" value="RmlC-like_jellyroll"/>
</dbReference>
<dbReference type="AlphaFoldDB" id="A0A1M5UR15"/>
<dbReference type="Proteomes" id="UP000184112">
    <property type="component" value="Unassembled WGS sequence"/>
</dbReference>
<evidence type="ECO:0000259" key="4">
    <source>
        <dbReference type="PROSITE" id="PS01124"/>
    </source>
</evidence>
<dbReference type="SUPFAM" id="SSF46689">
    <property type="entry name" value="Homeodomain-like"/>
    <property type="match status" value="1"/>
</dbReference>
<dbReference type="Gene3D" id="2.60.120.10">
    <property type="entry name" value="Jelly Rolls"/>
    <property type="match status" value="1"/>
</dbReference>
<name>A0A1M5UR15_FLAJO</name>
<protein>
    <submittedName>
        <fullName evidence="5">Transcriptional regulator, AraC family</fullName>
    </submittedName>
</protein>
<dbReference type="RefSeq" id="WP_073411055.1">
    <property type="nucleotide sequence ID" value="NZ_FQWH01000014.1"/>
</dbReference>
<proteinExistence type="predicted"/>
<keyword evidence="1" id="KW-0805">Transcription regulation</keyword>
<dbReference type="InterPro" id="IPR003313">
    <property type="entry name" value="AraC-bd"/>
</dbReference>
<reference evidence="5 6" key="1">
    <citation type="submission" date="2016-11" db="EMBL/GenBank/DDBJ databases">
        <authorList>
            <person name="Jaros S."/>
            <person name="Januszkiewicz K."/>
            <person name="Wedrychowicz H."/>
        </authorList>
    </citation>
    <scope>NUCLEOTIDE SEQUENCE [LARGE SCALE GENOMIC DNA]</scope>
    <source>
        <strain evidence="5 6">DSM 6792</strain>
    </source>
</reference>
<gene>
    <name evidence="5" type="ORF">SAMN05444388_114103</name>
</gene>
<feature type="domain" description="HTH araC/xylS-type" evidence="4">
    <location>
        <begin position="177"/>
        <end position="277"/>
    </location>
</feature>
<evidence type="ECO:0000313" key="6">
    <source>
        <dbReference type="Proteomes" id="UP000184112"/>
    </source>
</evidence>
<dbReference type="InterPro" id="IPR018060">
    <property type="entry name" value="HTH_AraC"/>
</dbReference>
<keyword evidence="3" id="KW-0804">Transcription</keyword>
<evidence type="ECO:0000313" key="5">
    <source>
        <dbReference type="EMBL" id="SHH65354.1"/>
    </source>
</evidence>
<dbReference type="Gene3D" id="1.10.10.60">
    <property type="entry name" value="Homeodomain-like"/>
    <property type="match status" value="2"/>
</dbReference>
<evidence type="ECO:0000256" key="2">
    <source>
        <dbReference type="ARBA" id="ARBA00023125"/>
    </source>
</evidence>
<dbReference type="GO" id="GO:0003700">
    <property type="term" value="F:DNA-binding transcription factor activity"/>
    <property type="evidence" value="ECO:0007669"/>
    <property type="project" value="InterPro"/>
</dbReference>
<sequence>MTRLKQFNALEILDFEETDFHLTSHGQTYYELVYIYSGKGLHEINRNPLPYTTGDLFVISPEDEHNFIMEERTRIICIKFTDDYFSSKDHWKLQDYMTSNPESIMNNKILKEIKLDFVPEIRTILRQTIGNISLYNCIQPVSTSPIVFYQILSIFGIIKETMINMSLNGKDHLPEKEQLISYIHQHIYNPDKIKIKCISLHFNIAATYFSAYFKRNFEMGYREYVNRYRISLIDKRLASGQFTLKQIASEFGFNDESHFSHFYKNNVGVSPSSYAPLKIND</sequence>
<evidence type="ECO:0000256" key="3">
    <source>
        <dbReference type="ARBA" id="ARBA00023163"/>
    </source>
</evidence>
<dbReference type="InterPro" id="IPR020449">
    <property type="entry name" value="Tscrpt_reg_AraC-type_HTH"/>
</dbReference>
<dbReference type="Pfam" id="PF12833">
    <property type="entry name" value="HTH_18"/>
    <property type="match status" value="1"/>
</dbReference>
<dbReference type="InterPro" id="IPR011051">
    <property type="entry name" value="RmlC_Cupin_sf"/>
</dbReference>
<dbReference type="SMART" id="SM00342">
    <property type="entry name" value="HTH_ARAC"/>
    <property type="match status" value="1"/>
</dbReference>
<dbReference type="PANTHER" id="PTHR43280:SF34">
    <property type="entry name" value="ARAC-FAMILY TRANSCRIPTIONAL REGULATOR"/>
    <property type="match status" value="1"/>
</dbReference>
<dbReference type="PANTHER" id="PTHR43280">
    <property type="entry name" value="ARAC-FAMILY TRANSCRIPTIONAL REGULATOR"/>
    <property type="match status" value="1"/>
</dbReference>
<dbReference type="SUPFAM" id="SSF51182">
    <property type="entry name" value="RmlC-like cupins"/>
    <property type="match status" value="1"/>
</dbReference>
<dbReference type="Pfam" id="PF02311">
    <property type="entry name" value="AraC_binding"/>
    <property type="match status" value="1"/>
</dbReference>
<dbReference type="EMBL" id="FQWH01000014">
    <property type="protein sequence ID" value="SHH65354.1"/>
    <property type="molecule type" value="Genomic_DNA"/>
</dbReference>
<dbReference type="GO" id="GO:0043565">
    <property type="term" value="F:sequence-specific DNA binding"/>
    <property type="evidence" value="ECO:0007669"/>
    <property type="project" value="InterPro"/>
</dbReference>
<organism evidence="5 6">
    <name type="scientific">Flavobacterium johnsoniae</name>
    <name type="common">Cytophaga johnsonae</name>
    <dbReference type="NCBI Taxonomy" id="986"/>
    <lineage>
        <taxon>Bacteria</taxon>
        <taxon>Pseudomonadati</taxon>
        <taxon>Bacteroidota</taxon>
        <taxon>Flavobacteriia</taxon>
        <taxon>Flavobacteriales</taxon>
        <taxon>Flavobacteriaceae</taxon>
        <taxon>Flavobacterium</taxon>
    </lineage>
</organism>
<keyword evidence="2" id="KW-0238">DNA-binding</keyword>
<evidence type="ECO:0000256" key="1">
    <source>
        <dbReference type="ARBA" id="ARBA00023015"/>
    </source>
</evidence>